<organism evidence="3">
    <name type="scientific">Brassica campestris</name>
    <name type="common">Field mustard</name>
    <dbReference type="NCBI Taxonomy" id="3711"/>
    <lineage>
        <taxon>Eukaryota</taxon>
        <taxon>Viridiplantae</taxon>
        <taxon>Streptophyta</taxon>
        <taxon>Embryophyta</taxon>
        <taxon>Tracheophyta</taxon>
        <taxon>Spermatophyta</taxon>
        <taxon>Magnoliopsida</taxon>
        <taxon>eudicotyledons</taxon>
        <taxon>Gunneridae</taxon>
        <taxon>Pentapetalae</taxon>
        <taxon>rosids</taxon>
        <taxon>malvids</taxon>
        <taxon>Brassicales</taxon>
        <taxon>Brassicaceae</taxon>
        <taxon>Brassiceae</taxon>
        <taxon>Brassica</taxon>
    </lineage>
</organism>
<dbReference type="Proteomes" id="UP000694005">
    <property type="component" value="Chromosome A09"/>
</dbReference>
<protein>
    <recommendedName>
        <fullName evidence="4">Replication protein A OB domain-containing protein</fullName>
    </recommendedName>
</protein>
<dbReference type="SUPFAM" id="SSF50249">
    <property type="entry name" value="Nucleic acid-binding proteins"/>
    <property type="match status" value="1"/>
</dbReference>
<accession>A0A3P5YEJ0</accession>
<evidence type="ECO:0000313" key="3">
    <source>
        <dbReference type="EMBL" id="VDC61125.1"/>
    </source>
</evidence>
<dbReference type="EMBL" id="LR031568">
    <property type="protein sequence ID" value="VDC61125.1"/>
    <property type="molecule type" value="Genomic_DNA"/>
</dbReference>
<name>A0A3P5YEJ0_BRACM</name>
<gene>
    <name evidence="3" type="ORF">BRAA09T38736Z</name>
    <name evidence="2" type="ORF">BRAPAZ1V2_A09P42730.2</name>
</gene>
<reference evidence="3" key="1">
    <citation type="submission" date="2018-11" db="EMBL/GenBank/DDBJ databases">
        <authorList>
            <consortium name="Genoscope - CEA"/>
            <person name="William W."/>
        </authorList>
    </citation>
    <scope>NUCLEOTIDE SEQUENCE</scope>
</reference>
<keyword evidence="1" id="KW-0472">Membrane</keyword>
<dbReference type="Gramene" id="A09p42730.2_BraZ1">
    <property type="protein sequence ID" value="A09p42730.2_BraZ1.CDS"/>
    <property type="gene ID" value="A09g42730.2_BraZ1"/>
</dbReference>
<dbReference type="Gene3D" id="2.40.50.140">
    <property type="entry name" value="Nucleic acid-binding proteins"/>
    <property type="match status" value="1"/>
</dbReference>
<keyword evidence="1" id="KW-1133">Transmembrane helix</keyword>
<feature type="transmembrane region" description="Helical" evidence="1">
    <location>
        <begin position="48"/>
        <end position="74"/>
    </location>
</feature>
<evidence type="ECO:0000313" key="2">
    <source>
        <dbReference type="EMBL" id="CAG7863806.1"/>
    </source>
</evidence>
<evidence type="ECO:0008006" key="4">
    <source>
        <dbReference type="Google" id="ProtNLM"/>
    </source>
</evidence>
<evidence type="ECO:0000256" key="1">
    <source>
        <dbReference type="SAM" id="Phobius"/>
    </source>
</evidence>
<dbReference type="AlphaFoldDB" id="A0A3P5YEJ0"/>
<keyword evidence="1" id="KW-0812">Transmembrane</keyword>
<dbReference type="CDD" id="cd04481">
    <property type="entry name" value="RPA1_DBD_B_like"/>
    <property type="match status" value="1"/>
</dbReference>
<proteinExistence type="predicted"/>
<dbReference type="EMBL" id="LS974625">
    <property type="protein sequence ID" value="CAG7863806.1"/>
    <property type="molecule type" value="Genomic_DNA"/>
</dbReference>
<sequence length="143" mass="17087">MRWSSIYSKCTMLLVIIGQPHIRTKLAFFRQLLLEKLMIFQVKFPRSIWRITMIFLVESLITAVWLVNVIGQIVNFESLENRMIKGKDNMRLLIELRDQNNVKMMCTLWGRYAKQVYDYSMSNMSTMIICVIRLWSVKEWKGI</sequence>
<dbReference type="InterPro" id="IPR012340">
    <property type="entry name" value="NA-bd_OB-fold"/>
</dbReference>